<dbReference type="InterPro" id="IPR058531">
    <property type="entry name" value="Baseplate_J_M"/>
</dbReference>
<dbReference type="InterPro" id="IPR058530">
    <property type="entry name" value="Baseplate_J-like_C"/>
</dbReference>
<comment type="similarity">
    <text evidence="1">Belongs to the Mu gp47/PBSX XkdT family.</text>
</comment>
<feature type="domain" description="Baseplate protein J-like barrel" evidence="2">
    <location>
        <begin position="91"/>
        <end position="164"/>
    </location>
</feature>
<dbReference type="RefSeq" id="WP_174410310.1">
    <property type="nucleotide sequence ID" value="NZ_BLVP01000009.1"/>
</dbReference>
<gene>
    <name evidence="5" type="ORF">DSM19430T_23540</name>
</gene>
<dbReference type="AlphaFoldDB" id="A0A7J0BVD0"/>
<keyword evidence="6" id="KW-1185">Reference proteome</keyword>
<dbReference type="EMBL" id="BLVP01000009">
    <property type="protein sequence ID" value="GFM37670.1"/>
    <property type="molecule type" value="Genomic_DNA"/>
</dbReference>
<comment type="caution">
    <text evidence="5">The sequence shown here is derived from an EMBL/GenBank/DDBJ whole genome shotgun (WGS) entry which is preliminary data.</text>
</comment>
<protein>
    <submittedName>
        <fullName evidence="5">Tail protein</fullName>
    </submittedName>
</protein>
<sequence>MSFKRPTLAALAERIESDIDTRMESSSARLPAADVAVTARAVGGTQHGLYGYLDYLSKQIIPDTADEAHLVRHANWWGVPRKAATAATGIITLTGLSGTVVPAGTLLQRTDGTEYQTSDEMAVTGGTAMVSIEAVNAGAAGNCAAGTTLRLSVTISGVQSAAIVGASGLTGGTEIETVEALRSRLRAYVQAPPKGGATNDYATWAKQVPGVTRAWTYPRYVGRGTVGLAFVCDAADSIIPDAAKVTEVQEYLSHPDRCPPGCEPLVFAPMAAPLVFQIRDLTPSSPSVRLAIEAALQAMVIAESEPGGTILISHVREVISTAAGEHDHVLLSPTTNVEHSAGIMAVYGGVDWGNDE</sequence>
<evidence type="ECO:0000259" key="4">
    <source>
        <dbReference type="Pfam" id="PF26079"/>
    </source>
</evidence>
<evidence type="ECO:0000259" key="3">
    <source>
        <dbReference type="Pfam" id="PF26078"/>
    </source>
</evidence>
<accession>A0A7J0BVD0</accession>
<dbReference type="Pfam" id="PF26078">
    <property type="entry name" value="Baseplate_J_M"/>
    <property type="match status" value="1"/>
</dbReference>
<feature type="domain" description="Baseplate J-like C-terminal" evidence="4">
    <location>
        <begin position="284"/>
        <end position="352"/>
    </location>
</feature>
<dbReference type="Proteomes" id="UP000503820">
    <property type="component" value="Unassembled WGS sequence"/>
</dbReference>
<organism evidence="5 6">
    <name type="scientific">Desulfovibrio psychrotolerans</name>
    <dbReference type="NCBI Taxonomy" id="415242"/>
    <lineage>
        <taxon>Bacteria</taxon>
        <taxon>Pseudomonadati</taxon>
        <taxon>Thermodesulfobacteriota</taxon>
        <taxon>Desulfovibrionia</taxon>
        <taxon>Desulfovibrionales</taxon>
        <taxon>Desulfovibrionaceae</taxon>
        <taxon>Desulfovibrio</taxon>
    </lineage>
</organism>
<proteinExistence type="inferred from homology"/>
<dbReference type="PANTHER" id="PTHR37829">
    <property type="entry name" value="PHAGE-LIKE ELEMENT PBSX PROTEIN XKDT"/>
    <property type="match status" value="1"/>
</dbReference>
<dbReference type="InterPro" id="IPR006949">
    <property type="entry name" value="Barrel_Baseplate_J-like"/>
</dbReference>
<evidence type="ECO:0000313" key="5">
    <source>
        <dbReference type="EMBL" id="GFM37670.1"/>
    </source>
</evidence>
<dbReference type="Pfam" id="PF26079">
    <property type="entry name" value="Baseplate_J_C"/>
    <property type="match status" value="1"/>
</dbReference>
<dbReference type="PANTHER" id="PTHR37829:SF3">
    <property type="entry name" value="PROTEIN JAYE-RELATED"/>
    <property type="match status" value="1"/>
</dbReference>
<dbReference type="InterPro" id="IPR052399">
    <property type="entry name" value="Phage_Baseplate_Assmbl_Protein"/>
</dbReference>
<evidence type="ECO:0000259" key="2">
    <source>
        <dbReference type="Pfam" id="PF04865"/>
    </source>
</evidence>
<feature type="domain" description="Baseplate J-like central" evidence="3">
    <location>
        <begin position="193"/>
        <end position="263"/>
    </location>
</feature>
<reference evidence="5 6" key="1">
    <citation type="submission" date="2020-05" db="EMBL/GenBank/DDBJ databases">
        <title>Draft genome sequence of Desulfovibrio psychrotolerans JS1T.</title>
        <authorList>
            <person name="Ueno A."/>
            <person name="Tamazawa S."/>
            <person name="Tamamura S."/>
            <person name="Murakami T."/>
            <person name="Kiyama T."/>
            <person name="Inomata H."/>
            <person name="Amano Y."/>
            <person name="Miyakawa K."/>
            <person name="Tamaki H."/>
            <person name="Naganuma T."/>
            <person name="Kaneko K."/>
        </authorList>
    </citation>
    <scope>NUCLEOTIDE SEQUENCE [LARGE SCALE GENOMIC DNA]</scope>
    <source>
        <strain evidence="5 6">JS1</strain>
    </source>
</reference>
<dbReference type="Pfam" id="PF04865">
    <property type="entry name" value="Baseplate_J"/>
    <property type="match status" value="1"/>
</dbReference>
<evidence type="ECO:0000256" key="1">
    <source>
        <dbReference type="ARBA" id="ARBA00038087"/>
    </source>
</evidence>
<name>A0A7J0BVD0_9BACT</name>
<evidence type="ECO:0000313" key="6">
    <source>
        <dbReference type="Proteomes" id="UP000503820"/>
    </source>
</evidence>